<keyword evidence="7" id="KW-0378">Hydrolase</keyword>
<keyword evidence="6 12" id="KW-0732">Signal</keyword>
<dbReference type="Gene3D" id="3.20.20.80">
    <property type="entry name" value="Glycosidases"/>
    <property type="match status" value="1"/>
</dbReference>
<dbReference type="SUPFAM" id="SSF51011">
    <property type="entry name" value="Glycosyl hydrolase domain"/>
    <property type="match status" value="1"/>
</dbReference>
<evidence type="ECO:0000256" key="6">
    <source>
        <dbReference type="ARBA" id="ARBA00022729"/>
    </source>
</evidence>
<proteinExistence type="inferred from homology"/>
<evidence type="ECO:0000256" key="12">
    <source>
        <dbReference type="SAM" id="SignalP"/>
    </source>
</evidence>
<dbReference type="InterPro" id="IPR006047">
    <property type="entry name" value="GH13_cat_dom"/>
</dbReference>
<feature type="domain" description="Glycosyl hydrolase family 13 catalytic" evidence="13">
    <location>
        <begin position="38"/>
        <end position="370"/>
    </location>
</feature>
<dbReference type="SUPFAM" id="SSF51445">
    <property type="entry name" value="(Trans)glycosidases"/>
    <property type="match status" value="1"/>
</dbReference>
<comment type="similarity">
    <text evidence="3">Belongs to the glycosyl hydrolase 13 family.</text>
</comment>
<evidence type="ECO:0000256" key="7">
    <source>
        <dbReference type="ARBA" id="ARBA00022801"/>
    </source>
</evidence>
<evidence type="ECO:0000256" key="1">
    <source>
        <dbReference type="ARBA" id="ARBA00000548"/>
    </source>
</evidence>
<keyword evidence="15" id="KW-1185">Reference proteome</keyword>
<accession>A0A398B405</accession>
<evidence type="ECO:0000256" key="9">
    <source>
        <dbReference type="ARBA" id="ARBA00023277"/>
    </source>
</evidence>
<protein>
    <recommendedName>
        <fullName evidence="4">alpha-amylase</fullName>
        <ecNumber evidence="4">3.2.1.1</ecNumber>
    </recommendedName>
</protein>
<evidence type="ECO:0000256" key="5">
    <source>
        <dbReference type="ARBA" id="ARBA00022723"/>
    </source>
</evidence>
<evidence type="ECO:0000259" key="13">
    <source>
        <dbReference type="SMART" id="SM00642"/>
    </source>
</evidence>
<dbReference type="Pfam" id="PF00128">
    <property type="entry name" value="Alpha-amylase"/>
    <property type="match status" value="1"/>
</dbReference>
<name>A0A398B405_9BACI</name>
<evidence type="ECO:0000313" key="14">
    <source>
        <dbReference type="EMBL" id="RID84577.1"/>
    </source>
</evidence>
<dbReference type="GO" id="GO:0016829">
    <property type="term" value="F:lyase activity"/>
    <property type="evidence" value="ECO:0007669"/>
    <property type="project" value="UniProtKB-KW"/>
</dbReference>
<keyword evidence="8" id="KW-0106">Calcium</keyword>
<sequence>MKKALMTFILIPVLLFYAYPTEAAEKEGRKWQDETVYYLMVDRFNNGDTDNDYEVDTTNMEAYQGGDFKGIIDKLDYIKDMGFTSIRLTPIFDNAENGYHGYWVKDFYKPDEHFGSMKTFKKLVKEAHKRDMKVMVDFVANNVSTEHAWLNDTEKKGWFNPENGKGQRAWTDGLPDLDQSNPEVRNYLVDAGKWWIEESDIDGYFLDSAQNVPADFWTDFSKEMKKTKSNIYLVEDTGGADTKQKAGIDASIDYKLMDPMRQAFAKPDGNLKAVVTGEDFSKEKAFNAARILDNQDSVRFTKDAVDQNQHPGTRWKLALSYLYTVPGVPVVYYGSEIALNGEKPPENSKLMNFKTDKDLVDYMTKIGELRNQLPSLTRGSMDVLYAKDGMAVYKRTYDNETTVIAINNTAKSQDVTLTSKDLEKDKELRGLLSDDMVKSKDGSYKIVLDREEAQIFVLAPKSGLNIPYLLSMAAVYAAFFVFIFILLKRARKKKQNN</sequence>
<evidence type="ECO:0000256" key="2">
    <source>
        <dbReference type="ARBA" id="ARBA00001913"/>
    </source>
</evidence>
<keyword evidence="5" id="KW-0479">Metal-binding</keyword>
<feature type="signal peptide" evidence="12">
    <location>
        <begin position="1"/>
        <end position="23"/>
    </location>
</feature>
<dbReference type="InterPro" id="IPR017853">
    <property type="entry name" value="GH"/>
</dbReference>
<dbReference type="Gene3D" id="2.60.40.1180">
    <property type="entry name" value="Golgi alpha-mannosidase II"/>
    <property type="match status" value="1"/>
</dbReference>
<dbReference type="InterPro" id="IPR013780">
    <property type="entry name" value="Glyco_hydro_b"/>
</dbReference>
<keyword evidence="11" id="KW-0812">Transmembrane</keyword>
<keyword evidence="11" id="KW-1133">Transmembrane helix</keyword>
<dbReference type="InterPro" id="IPR013777">
    <property type="entry name" value="A-amylase-like"/>
</dbReference>
<dbReference type="RefSeq" id="WP_119113080.1">
    <property type="nucleotide sequence ID" value="NZ_CBCSEO010000001.1"/>
</dbReference>
<evidence type="ECO:0000256" key="11">
    <source>
        <dbReference type="SAM" id="Phobius"/>
    </source>
</evidence>
<dbReference type="Pfam" id="PF22026">
    <property type="entry name" value="Alpha-amylase_C_2"/>
    <property type="match status" value="1"/>
</dbReference>
<organism evidence="14 15">
    <name type="scientific">Mesobacillus zeae</name>
    <dbReference type="NCBI Taxonomy" id="1917180"/>
    <lineage>
        <taxon>Bacteria</taxon>
        <taxon>Bacillati</taxon>
        <taxon>Bacillota</taxon>
        <taxon>Bacilli</taxon>
        <taxon>Bacillales</taxon>
        <taxon>Bacillaceae</taxon>
        <taxon>Mesobacillus</taxon>
    </lineage>
</organism>
<reference evidence="14 15" key="1">
    <citation type="submission" date="2018-08" db="EMBL/GenBank/DDBJ databases">
        <title>Bacillus jemisoniae sp. nov., Bacillus chryseoplanitiae sp. nov., Bacillus resnikiae sp. nov., and Bacillus frankliniae sp. nov., isolated from Viking spacecraft and associated surfaces.</title>
        <authorList>
            <person name="Seuylemezian A."/>
            <person name="Vaishampayan P."/>
        </authorList>
    </citation>
    <scope>NUCLEOTIDE SEQUENCE [LARGE SCALE GENOMIC DNA]</scope>
    <source>
        <strain evidence="14 15">JJ-247</strain>
    </source>
</reference>
<dbReference type="PANTHER" id="PTHR10357:SF215">
    <property type="entry name" value="ALPHA-AMYLASE 1"/>
    <property type="match status" value="1"/>
</dbReference>
<keyword evidence="10" id="KW-0326">Glycosidase</keyword>
<dbReference type="EC" id="3.2.1.1" evidence="4"/>
<dbReference type="OrthoDB" id="9805159at2"/>
<keyword evidence="11" id="KW-0472">Membrane</keyword>
<dbReference type="SMART" id="SM00642">
    <property type="entry name" value="Aamy"/>
    <property type="match status" value="1"/>
</dbReference>
<feature type="transmembrane region" description="Helical" evidence="11">
    <location>
        <begin position="466"/>
        <end position="487"/>
    </location>
</feature>
<feature type="chain" id="PRO_5017221740" description="alpha-amylase" evidence="12">
    <location>
        <begin position="24"/>
        <end position="497"/>
    </location>
</feature>
<evidence type="ECO:0000256" key="10">
    <source>
        <dbReference type="ARBA" id="ARBA00023295"/>
    </source>
</evidence>
<evidence type="ECO:0000313" key="15">
    <source>
        <dbReference type="Proteomes" id="UP000265816"/>
    </source>
</evidence>
<dbReference type="Proteomes" id="UP000265816">
    <property type="component" value="Unassembled WGS sequence"/>
</dbReference>
<evidence type="ECO:0000256" key="4">
    <source>
        <dbReference type="ARBA" id="ARBA00012595"/>
    </source>
</evidence>
<dbReference type="GO" id="GO:0005975">
    <property type="term" value="P:carbohydrate metabolic process"/>
    <property type="evidence" value="ECO:0007669"/>
    <property type="project" value="InterPro"/>
</dbReference>
<gene>
    <name evidence="14" type="ORF">D1970_11820</name>
</gene>
<keyword evidence="9" id="KW-0119">Carbohydrate metabolism</keyword>
<dbReference type="InterPro" id="IPR054174">
    <property type="entry name" value="Alpha-amylase-like_C"/>
</dbReference>
<comment type="caution">
    <text evidence="14">The sequence shown here is derived from an EMBL/GenBank/DDBJ whole genome shotgun (WGS) entry which is preliminary data.</text>
</comment>
<evidence type="ECO:0000256" key="8">
    <source>
        <dbReference type="ARBA" id="ARBA00022837"/>
    </source>
</evidence>
<dbReference type="AlphaFoldDB" id="A0A398B405"/>
<comment type="cofactor">
    <cofactor evidence="2">
        <name>Ca(2+)</name>
        <dbReference type="ChEBI" id="CHEBI:29108"/>
    </cofactor>
</comment>
<evidence type="ECO:0000256" key="3">
    <source>
        <dbReference type="ARBA" id="ARBA00008061"/>
    </source>
</evidence>
<dbReference type="EMBL" id="QWVT01000019">
    <property type="protein sequence ID" value="RID84577.1"/>
    <property type="molecule type" value="Genomic_DNA"/>
</dbReference>
<dbReference type="GO" id="GO:0004556">
    <property type="term" value="F:alpha-amylase activity"/>
    <property type="evidence" value="ECO:0007669"/>
    <property type="project" value="UniProtKB-EC"/>
</dbReference>
<dbReference type="PIRSF" id="PIRSF001024">
    <property type="entry name" value="Alph-amyl_fung"/>
    <property type="match status" value="1"/>
</dbReference>
<dbReference type="GO" id="GO:0005509">
    <property type="term" value="F:calcium ion binding"/>
    <property type="evidence" value="ECO:0007669"/>
    <property type="project" value="InterPro"/>
</dbReference>
<comment type="catalytic activity">
    <reaction evidence="1">
        <text>Endohydrolysis of (1-&gt;4)-alpha-D-glucosidic linkages in polysaccharides containing three or more (1-&gt;4)-alpha-linked D-glucose units.</text>
        <dbReference type="EC" id="3.2.1.1"/>
    </reaction>
</comment>
<keyword evidence="14" id="KW-0456">Lyase</keyword>
<dbReference type="PANTHER" id="PTHR10357">
    <property type="entry name" value="ALPHA-AMYLASE FAMILY MEMBER"/>
    <property type="match status" value="1"/>
</dbReference>